<name>A0AAQ3LZJ8_9PEZI</name>
<evidence type="ECO:0000256" key="2">
    <source>
        <dbReference type="SAM" id="Phobius"/>
    </source>
</evidence>
<dbReference type="Pfam" id="PF11204">
    <property type="entry name" value="DUF2985"/>
    <property type="match status" value="1"/>
</dbReference>
<reference evidence="3 4" key="1">
    <citation type="submission" date="2023-11" db="EMBL/GenBank/DDBJ databases">
        <title>An acidophilic fungus is an integral part of prey digestion in a carnivorous sundew plant.</title>
        <authorList>
            <person name="Tsai I.J."/>
        </authorList>
    </citation>
    <scope>NUCLEOTIDE SEQUENCE [LARGE SCALE GENOMIC DNA]</scope>
    <source>
        <strain evidence="3">169a</strain>
    </source>
</reference>
<feature type="compositionally biased region" description="Basic and acidic residues" evidence="1">
    <location>
        <begin position="97"/>
        <end position="108"/>
    </location>
</feature>
<feature type="compositionally biased region" description="Basic and acidic residues" evidence="1">
    <location>
        <begin position="1"/>
        <end position="14"/>
    </location>
</feature>
<organism evidence="3 4">
    <name type="scientific">Acrodontium crateriforme</name>
    <dbReference type="NCBI Taxonomy" id="150365"/>
    <lineage>
        <taxon>Eukaryota</taxon>
        <taxon>Fungi</taxon>
        <taxon>Dikarya</taxon>
        <taxon>Ascomycota</taxon>
        <taxon>Pezizomycotina</taxon>
        <taxon>Dothideomycetes</taxon>
        <taxon>Dothideomycetidae</taxon>
        <taxon>Mycosphaerellales</taxon>
        <taxon>Teratosphaeriaceae</taxon>
        <taxon>Acrodontium</taxon>
    </lineage>
</organism>
<dbReference type="AlphaFoldDB" id="A0AAQ3LZJ8"/>
<dbReference type="EMBL" id="CP138581">
    <property type="protein sequence ID" value="WPG98296.1"/>
    <property type="molecule type" value="Genomic_DNA"/>
</dbReference>
<feature type="compositionally biased region" description="Low complexity" evidence="1">
    <location>
        <begin position="78"/>
        <end position="96"/>
    </location>
</feature>
<accession>A0AAQ3LZJ8</accession>
<dbReference type="PANTHER" id="PTHR35872:SF1">
    <property type="entry name" value="ALPHA-L-RHAMNOSIDASE C"/>
    <property type="match status" value="1"/>
</dbReference>
<feature type="transmembrane region" description="Helical" evidence="2">
    <location>
        <begin position="414"/>
        <end position="434"/>
    </location>
</feature>
<keyword evidence="4" id="KW-1185">Reference proteome</keyword>
<protein>
    <submittedName>
        <fullName evidence="3">Uncharacterized protein</fullName>
    </submittedName>
</protein>
<dbReference type="PANTHER" id="PTHR35872">
    <property type="entry name" value="INTEGRAL MEMBRANE PROTEIN (AFU_ORTHOLOGUE AFUA_5G07110)"/>
    <property type="match status" value="1"/>
</dbReference>
<keyword evidence="2" id="KW-0472">Membrane</keyword>
<dbReference type="Proteomes" id="UP001303373">
    <property type="component" value="Chromosome 2"/>
</dbReference>
<feature type="transmembrane region" description="Helical" evidence="2">
    <location>
        <begin position="202"/>
        <end position="224"/>
    </location>
</feature>
<sequence>MASNTDEFKMRERTNTSTSVAKSVQSFAGTLLASNPPSGFFAATADAAATAPTLPEIRRGSFGQNSDVSSQRRKRTMSSSASSKKGSQNQGSSGSSKEPRVTDERDGHGMTQAFPALTEEPSAIVREEVEDPESIAPNAHIKGDVKTHEPVNNTIGRKEAELPPTKLGRTYTGGYLPPPVVPWTTSTVIGLKAFWKWFCKPFGFFLTIYGLNVVAWGGMLFLLLCNASQAMCHAPIPTDETRRAIAEQWSPVASLSLVGRSPRFHDCNNLLSPRRIWLEIDSQILNALFCVTGFGLVPWRFRDLWYLLRWRLTSEKRYGREKKLYGLRVLAGIHQNWFRLPGSDTQDEMTRAQYEQSIGKNEAGSNSSSQSALEANSSQLLEDDPRVAIPLSKTPLPPITDIRAPPTALWKLDFFIWCQVLNTVFQCCLCGFMWGMNRYTRPSWATGFFIAVACVIAGVAGFMSFLEGKGIKRVEGASAPHVEAAAAETLDLEPLRPVSRIESVHLSDKDKEAVA</sequence>
<feature type="region of interest" description="Disordered" evidence="1">
    <location>
        <begin position="1"/>
        <end position="21"/>
    </location>
</feature>
<keyword evidence="2" id="KW-0812">Transmembrane</keyword>
<proteinExistence type="predicted"/>
<feature type="region of interest" description="Disordered" evidence="1">
    <location>
        <begin position="52"/>
        <end position="121"/>
    </location>
</feature>
<evidence type="ECO:0000313" key="3">
    <source>
        <dbReference type="EMBL" id="WPG98296.1"/>
    </source>
</evidence>
<keyword evidence="2" id="KW-1133">Transmembrane helix</keyword>
<feature type="transmembrane region" description="Helical" evidence="2">
    <location>
        <begin position="446"/>
        <end position="466"/>
    </location>
</feature>
<evidence type="ECO:0000256" key="1">
    <source>
        <dbReference type="SAM" id="MobiDB-lite"/>
    </source>
</evidence>
<dbReference type="InterPro" id="IPR021369">
    <property type="entry name" value="DUF2985"/>
</dbReference>
<gene>
    <name evidence="3" type="ORF">R9X50_00108400</name>
</gene>
<evidence type="ECO:0000313" key="4">
    <source>
        <dbReference type="Proteomes" id="UP001303373"/>
    </source>
</evidence>